<dbReference type="RefSeq" id="WP_369185719.1">
    <property type="nucleotide sequence ID" value="NZ_CP163445.1"/>
</dbReference>
<reference evidence="1" key="1">
    <citation type="submission" date="2024-07" db="EMBL/GenBank/DDBJ databases">
        <authorList>
            <person name="Yu S.T."/>
        </authorList>
    </citation>
    <scope>NUCLEOTIDE SEQUENCE</scope>
    <source>
        <strain evidence="1">Y1</strain>
    </source>
</reference>
<organism evidence="1">
    <name type="scientific">Streptomyces sp. Y1</name>
    <dbReference type="NCBI Taxonomy" id="3238634"/>
    <lineage>
        <taxon>Bacteria</taxon>
        <taxon>Bacillati</taxon>
        <taxon>Actinomycetota</taxon>
        <taxon>Actinomycetes</taxon>
        <taxon>Kitasatosporales</taxon>
        <taxon>Streptomycetaceae</taxon>
        <taxon>Streptomyces</taxon>
    </lineage>
</organism>
<name>A0AB39TWV0_9ACTN</name>
<dbReference type="AlphaFoldDB" id="A0AB39TWV0"/>
<evidence type="ECO:0000313" key="1">
    <source>
        <dbReference type="EMBL" id="XDQ83636.1"/>
    </source>
</evidence>
<dbReference type="EMBL" id="CP163445">
    <property type="protein sequence ID" value="XDQ83636.1"/>
    <property type="molecule type" value="Genomic_DNA"/>
</dbReference>
<sequence length="240" mass="25997">MSGSVRRLRVRVKVDVTPDRSSVRWEDVHGAARGVVYRLLGGQDEALAQELHDSGWLGKPLKPVGVAGPLFLGAPQRKGVYSTSYNGSVWFGSPVPEIASVLVRALAGAEELVWGTTRLRVRGLSVEMDAGVPAGDGPVELETMTPVVLKHEGRNLLPGDAHYLDRLQHNLAHKADVLGLPAPEGVRVLEAGPRRRFTVRGAPRIGARVRVVMEADGRFVNAIRSWGLGLDTIQGFGWVR</sequence>
<gene>
    <name evidence="1" type="ORF">AB2U05_36595</name>
</gene>
<proteinExistence type="predicted"/>
<protein>
    <submittedName>
        <fullName evidence="1">CRISPR-associated endoribonuclease Cas6</fullName>
    </submittedName>
</protein>
<accession>A0AB39TWV0</accession>